<dbReference type="PANTHER" id="PTHR38459">
    <property type="entry name" value="PROPHAGE BACTOPRENOL-LINKED GLUCOSE TRANSLOCASE HOMOLOG"/>
    <property type="match status" value="1"/>
</dbReference>
<dbReference type="InterPro" id="IPR051401">
    <property type="entry name" value="GtrA_CellWall_Glycosyl"/>
</dbReference>
<protein>
    <recommendedName>
        <fullName evidence="7">GtrA/DPMS transmembrane domain-containing protein</fullName>
    </recommendedName>
</protein>
<feature type="transmembrane region" description="Helical" evidence="6">
    <location>
        <begin position="103"/>
        <end position="125"/>
    </location>
</feature>
<dbReference type="EMBL" id="AGXS01000008">
    <property type="protein sequence ID" value="EIY54262.1"/>
    <property type="molecule type" value="Genomic_DNA"/>
</dbReference>
<gene>
    <name evidence="8" type="ORF">HMPREF1068_00489</name>
</gene>
<evidence type="ECO:0000256" key="1">
    <source>
        <dbReference type="ARBA" id="ARBA00004141"/>
    </source>
</evidence>
<keyword evidence="3 6" id="KW-0812">Transmembrane</keyword>
<evidence type="ECO:0000313" key="9">
    <source>
        <dbReference type="Proteomes" id="UP000003089"/>
    </source>
</evidence>
<feature type="transmembrane region" description="Helical" evidence="6">
    <location>
        <begin position="14"/>
        <end position="35"/>
    </location>
</feature>
<dbReference type="PATRIC" id="fig|997884.3.peg.500"/>
<feature type="transmembrane region" description="Helical" evidence="6">
    <location>
        <begin position="47"/>
        <end position="65"/>
    </location>
</feature>
<evidence type="ECO:0000256" key="4">
    <source>
        <dbReference type="ARBA" id="ARBA00022989"/>
    </source>
</evidence>
<evidence type="ECO:0000259" key="7">
    <source>
        <dbReference type="Pfam" id="PF04138"/>
    </source>
</evidence>
<dbReference type="GO" id="GO:0005886">
    <property type="term" value="C:plasma membrane"/>
    <property type="evidence" value="ECO:0007669"/>
    <property type="project" value="TreeGrafter"/>
</dbReference>
<organism evidence="8 9">
    <name type="scientific">Bacteroides nordii CL02T12C05</name>
    <dbReference type="NCBI Taxonomy" id="997884"/>
    <lineage>
        <taxon>Bacteria</taxon>
        <taxon>Pseudomonadati</taxon>
        <taxon>Bacteroidota</taxon>
        <taxon>Bacteroidia</taxon>
        <taxon>Bacteroidales</taxon>
        <taxon>Bacteroidaceae</taxon>
        <taxon>Bacteroides</taxon>
    </lineage>
</organism>
<dbReference type="InterPro" id="IPR007267">
    <property type="entry name" value="GtrA_DPMS_TM"/>
</dbReference>
<dbReference type="STRING" id="997884.HMPREF1068_00489"/>
<keyword evidence="5 6" id="KW-0472">Membrane</keyword>
<evidence type="ECO:0000256" key="5">
    <source>
        <dbReference type="ARBA" id="ARBA00023136"/>
    </source>
</evidence>
<dbReference type="PANTHER" id="PTHR38459:SF1">
    <property type="entry name" value="PROPHAGE BACTOPRENOL-LINKED GLUCOSE TRANSLOCASE HOMOLOG"/>
    <property type="match status" value="1"/>
</dbReference>
<accession>I8XW52</accession>
<keyword evidence="4 6" id="KW-1133">Transmembrane helix</keyword>
<dbReference type="GO" id="GO:0000271">
    <property type="term" value="P:polysaccharide biosynthetic process"/>
    <property type="evidence" value="ECO:0007669"/>
    <property type="project" value="InterPro"/>
</dbReference>
<keyword evidence="9" id="KW-1185">Reference proteome</keyword>
<evidence type="ECO:0000313" key="8">
    <source>
        <dbReference type="EMBL" id="EIY54262.1"/>
    </source>
</evidence>
<feature type="domain" description="GtrA/DPMS transmembrane" evidence="7">
    <location>
        <begin position="16"/>
        <end position="124"/>
    </location>
</feature>
<sequence>MEGMLKSKEKRYEFIRFCVVGVVASGLHYGAYYLLQTKIDVNVAYTVGYLISLICNFFLTSYLTFHSSPSIRKALGFGGSHLINYLIHLSFLNLFLYLGISKVLAPVLVLAIAVPINFILLRWVFKHKNK</sequence>
<name>I8XW52_9BACE</name>
<reference evidence="8 9" key="1">
    <citation type="submission" date="2012-02" db="EMBL/GenBank/DDBJ databases">
        <title>The Genome Sequence of Bacteroides nordii CL02T12C05.</title>
        <authorList>
            <consortium name="The Broad Institute Genome Sequencing Platform"/>
            <person name="Earl A."/>
            <person name="Ward D."/>
            <person name="Feldgarden M."/>
            <person name="Gevers D."/>
            <person name="Zitomersky N.L."/>
            <person name="Coyne M.J."/>
            <person name="Comstock L.E."/>
            <person name="Young S.K."/>
            <person name="Zeng Q."/>
            <person name="Gargeya S."/>
            <person name="Fitzgerald M."/>
            <person name="Haas B."/>
            <person name="Abouelleil A."/>
            <person name="Alvarado L."/>
            <person name="Arachchi H.M."/>
            <person name="Berlin A."/>
            <person name="Chapman S.B."/>
            <person name="Gearin G."/>
            <person name="Goldberg J."/>
            <person name="Griggs A."/>
            <person name="Gujja S."/>
            <person name="Hansen M."/>
            <person name="Heiman D."/>
            <person name="Howarth C."/>
            <person name="Larimer J."/>
            <person name="Lui A."/>
            <person name="MacDonald P.J.P."/>
            <person name="McCowen C."/>
            <person name="Montmayeur A."/>
            <person name="Murphy C."/>
            <person name="Neiman D."/>
            <person name="Pearson M."/>
            <person name="Priest M."/>
            <person name="Roberts A."/>
            <person name="Saif S."/>
            <person name="Shea T."/>
            <person name="Sisk P."/>
            <person name="Stolte C."/>
            <person name="Sykes S."/>
            <person name="Wortman J."/>
            <person name="Nusbaum C."/>
            <person name="Birren B."/>
        </authorList>
    </citation>
    <scope>NUCLEOTIDE SEQUENCE [LARGE SCALE GENOMIC DNA]</scope>
    <source>
        <strain evidence="8 9">CL02T12C05</strain>
    </source>
</reference>
<dbReference type="AlphaFoldDB" id="I8XW52"/>
<dbReference type="HOGENOM" id="CLU_083873_5_1_10"/>
<dbReference type="Pfam" id="PF04138">
    <property type="entry name" value="GtrA_DPMS_TM"/>
    <property type="match status" value="1"/>
</dbReference>
<evidence type="ECO:0000256" key="3">
    <source>
        <dbReference type="ARBA" id="ARBA00022692"/>
    </source>
</evidence>
<comment type="similarity">
    <text evidence="2">Belongs to the GtrA family.</text>
</comment>
<dbReference type="eggNOG" id="COG2246">
    <property type="taxonomic scope" value="Bacteria"/>
</dbReference>
<evidence type="ECO:0000256" key="6">
    <source>
        <dbReference type="SAM" id="Phobius"/>
    </source>
</evidence>
<comment type="caution">
    <text evidence="8">The sequence shown here is derived from an EMBL/GenBank/DDBJ whole genome shotgun (WGS) entry which is preliminary data.</text>
</comment>
<proteinExistence type="inferred from homology"/>
<dbReference type="Proteomes" id="UP000003089">
    <property type="component" value="Unassembled WGS sequence"/>
</dbReference>
<feature type="transmembrane region" description="Helical" evidence="6">
    <location>
        <begin position="77"/>
        <end position="97"/>
    </location>
</feature>
<evidence type="ECO:0000256" key="2">
    <source>
        <dbReference type="ARBA" id="ARBA00009399"/>
    </source>
</evidence>
<comment type="subcellular location">
    <subcellularLocation>
        <location evidence="1">Membrane</location>
        <topology evidence="1">Multi-pass membrane protein</topology>
    </subcellularLocation>
</comment>